<feature type="domain" description="Calponin-homology (CH)" evidence="3">
    <location>
        <begin position="166"/>
        <end position="284"/>
    </location>
</feature>
<dbReference type="STRING" id="61424.A0A2T9YZM9"/>
<name>A0A2T9YZM9_9FUNG</name>
<dbReference type="SUPFAM" id="SSF47576">
    <property type="entry name" value="Calponin-homology domain, CH-domain"/>
    <property type="match status" value="1"/>
</dbReference>
<dbReference type="SMART" id="SM00015">
    <property type="entry name" value="IQ"/>
    <property type="match status" value="5"/>
</dbReference>
<dbReference type="GO" id="GO:0005516">
    <property type="term" value="F:calmodulin binding"/>
    <property type="evidence" value="ECO:0007669"/>
    <property type="project" value="TreeGrafter"/>
</dbReference>
<evidence type="ECO:0008006" key="6">
    <source>
        <dbReference type="Google" id="ProtNLM"/>
    </source>
</evidence>
<organism evidence="4 5">
    <name type="scientific">Furculomyces boomerangus</name>
    <dbReference type="NCBI Taxonomy" id="61424"/>
    <lineage>
        <taxon>Eukaryota</taxon>
        <taxon>Fungi</taxon>
        <taxon>Fungi incertae sedis</taxon>
        <taxon>Zoopagomycota</taxon>
        <taxon>Kickxellomycotina</taxon>
        <taxon>Harpellomycetes</taxon>
        <taxon>Harpellales</taxon>
        <taxon>Harpellaceae</taxon>
        <taxon>Furculomyces</taxon>
    </lineage>
</organism>
<evidence type="ECO:0000256" key="1">
    <source>
        <dbReference type="SAM" id="MobiDB-lite"/>
    </source>
</evidence>
<dbReference type="SUPFAM" id="SSF143885">
    <property type="entry name" value="RGC domain-like"/>
    <property type="match status" value="1"/>
</dbReference>
<dbReference type="SMART" id="SM00033">
    <property type="entry name" value="CH"/>
    <property type="match status" value="1"/>
</dbReference>
<dbReference type="GO" id="GO:0051015">
    <property type="term" value="F:actin filament binding"/>
    <property type="evidence" value="ECO:0007669"/>
    <property type="project" value="TreeGrafter"/>
</dbReference>
<dbReference type="Pfam" id="PF03836">
    <property type="entry name" value="RasGAP_C"/>
    <property type="match status" value="1"/>
</dbReference>
<dbReference type="InterPro" id="IPR036872">
    <property type="entry name" value="CH_dom_sf"/>
</dbReference>
<dbReference type="PANTHER" id="PTHR14149">
    <property type="entry name" value="RAS GTPASE-ACTIVATING PROTEIN WITH IQ MOTIF"/>
    <property type="match status" value="1"/>
</dbReference>
<evidence type="ECO:0000313" key="5">
    <source>
        <dbReference type="Proteomes" id="UP000245699"/>
    </source>
</evidence>
<dbReference type="PANTHER" id="PTHR14149:SF14">
    <property type="entry name" value="CALPONIN-HOMOLOGY (CH) DOMAIN-CONTAINING PROTEIN"/>
    <property type="match status" value="1"/>
</dbReference>
<dbReference type="SUPFAM" id="SSF48350">
    <property type="entry name" value="GTPase activation domain, GAP"/>
    <property type="match status" value="1"/>
</dbReference>
<dbReference type="Gene3D" id="1.20.5.190">
    <property type="match status" value="1"/>
</dbReference>
<dbReference type="Pfam" id="PF00616">
    <property type="entry name" value="RasGAP"/>
    <property type="match status" value="1"/>
</dbReference>
<dbReference type="GO" id="GO:1903479">
    <property type="term" value="P:mitotic actomyosin contractile ring assembly actin filament organization"/>
    <property type="evidence" value="ECO:0007669"/>
    <property type="project" value="TreeGrafter"/>
</dbReference>
<dbReference type="InterPro" id="IPR000048">
    <property type="entry name" value="IQ_motif_EF-hand-BS"/>
</dbReference>
<dbReference type="InterPro" id="IPR008936">
    <property type="entry name" value="Rho_GTPase_activation_prot"/>
</dbReference>
<gene>
    <name evidence="4" type="ORF">BB559_001906</name>
</gene>
<evidence type="ECO:0000259" key="2">
    <source>
        <dbReference type="PROSITE" id="PS50018"/>
    </source>
</evidence>
<dbReference type="CDD" id="cd21206">
    <property type="entry name" value="CH_IQGAP"/>
    <property type="match status" value="1"/>
</dbReference>
<dbReference type="EMBL" id="MBFT01000098">
    <property type="protein sequence ID" value="PVU97801.1"/>
    <property type="molecule type" value="Genomic_DNA"/>
</dbReference>
<dbReference type="Proteomes" id="UP000245699">
    <property type="component" value="Unassembled WGS sequence"/>
</dbReference>
<dbReference type="GO" id="GO:0005096">
    <property type="term" value="F:GTPase activator activity"/>
    <property type="evidence" value="ECO:0007669"/>
    <property type="project" value="TreeGrafter"/>
</dbReference>
<dbReference type="PROSITE" id="PS50018">
    <property type="entry name" value="RAS_GTPASE_ACTIV_2"/>
    <property type="match status" value="1"/>
</dbReference>
<dbReference type="Pfam" id="PF00612">
    <property type="entry name" value="IQ"/>
    <property type="match status" value="2"/>
</dbReference>
<dbReference type="Gene3D" id="1.10.418.10">
    <property type="entry name" value="Calponin-like domain"/>
    <property type="match status" value="1"/>
</dbReference>
<feature type="compositionally biased region" description="Low complexity" evidence="1">
    <location>
        <begin position="349"/>
        <end position="364"/>
    </location>
</feature>
<evidence type="ECO:0000313" key="4">
    <source>
        <dbReference type="EMBL" id="PVU97801.1"/>
    </source>
</evidence>
<dbReference type="InterPro" id="IPR000593">
    <property type="entry name" value="RasGAP_C"/>
</dbReference>
<feature type="compositionally biased region" description="Polar residues" evidence="1">
    <location>
        <begin position="334"/>
        <end position="348"/>
    </location>
</feature>
<protein>
    <recommendedName>
        <fullName evidence="6">Ras-GAP domain-containing protein</fullName>
    </recommendedName>
</protein>
<dbReference type="OrthoDB" id="775356at2759"/>
<sequence length="1699" mass="193808">MVRVKPTSIPDSNTLTSEADIKNTSQNFNIKASLKSPIDASLSNDTIQILNSSTNSLKSLSVNKNQTQKTFSSHVNPHPYPLYSTDILSLSNAQILSSLSKNGQDIPIRPFSSLLLEPPDSPDVAGMKGRHKLQKDSDISSADPLLIRNGKWCDIKRKYLAAYEYLCHVAEAKEWMESCLGYELRPIEELEESLRDGVDLANLAKTFCPEAVGRIYSGRRSSRFKSRRKSKKLNFKHTDNINYFQNALKKIGLPKLFYFELTDLYNAKNIPRVIYCIHSLSHFLESLGITVGIKDLVGVLEFTPEQLEQTQLKLNNLGPTNMVQFKGLNRRISSQSDSANINSTTPAQTTDSNSDANSDSGASTLNSKGSKSLQKIETRSVQSLEFVDDIPTDITRYWEQNIDTLIKIQLAAKRYLAVRDVIEKRQIKYYLEVVHSTKLIQTLIRGYFARKFYKTLQEKNKQIQPKETFISNSSASSTFNPDTDNQEDEVVSILSENIVTNDEKPSLEKEVFLNEPESQDKNDEIEFEKKVIIVQALIRGYLARKLFSDMDAWTTLIKKIQAHCRGFLTRSEFKDKLAHWKKVNQDIKVVQALARGKLVRNKFKSNDKHYERNIKVIVKMQNILKAKIARRAYRTLTIEDSIPTPKIVRSCAPLLEETDQDLAEELELEKLRQKVVRQIRDNQHTEQSLKGLDIKIALLVRNKVSLEEVIKHTKSFLSFFSEIRNPSFINNPAFRSNVSNFSMSGAAPPGSLYSLRNLSRDSRRRLESYQHLLYLLQTQPLYLSRLLLHQKEQFNTNGYTTSTNNFAGNYQGTTTRLVENKGVSTSNKNEILSDSTIMAMFGYSQNSREEFLFLKLIQAIMDMEVDKMDSLLDSMDTEFIFLRLSNLHNKGDEETTYLCNTFKPVLLKMFENTSLDLESDPLVIYRTFIRENEAKTGMKSNKPYNISRDDALNDPEVRPIFIQRLLQLRLLADEFLNAIMSTLDTLPYAIRFLARELKSLLITKFPNVHEKNILKVVGSTIYLNYFNHAIVSPDKHGVVDTPINTLQRSNLSQVSKILTQVASGTAFSDDDLFLQPLNNYVNFTAAKFTEYNYSLASVASLETHFHIDEFTDLVSIHKPTLYLTIEDIMNIHNTILQNIKIIAPSTSESQEVFSGEEALKSWLRRTARKSGLRKYSSMYFGESDAVLPLKSIASMSNLNENLEELVDVLPPGTVLVEKNDDTNRDNHVLVLDDPLNVILRELGNPPRIHRDPYARSMIMLNLADRFADDSMAFLSNTQGANQLSLVSNSSKLINSSLMNIGLNEYDEKSLGDSSSLHTLFLTTKRIWVAILRVKSGSSLLDILNSPSTAEDEARWRYVVEDENTKLDERKKRQQELWSSQQRAQQLLQSTIQTLGFSSSPKEALRQIPDIPKSVPPIPGEETISSWKKLSFEQIKSIVRSSMNVLEKNRFTERPRRSGIGATNRKNSTRNSIGFNSGFKIRSSDKYQGMLNAIVKDLKNKNGRREQRHAELRRVRQNLVSLGIKTQYLDSQREFYEKYLDSCIQQLTLSNNQKTSGQTLGKRLSRTGSFIMKSIKSKLPLSKNIFNEKTNVESKQNSKFGQYKYNAEKLYLKGVLVSVEGYSPRQLDKVGFSISCDEPGVFEIGITYMGSEIVYETSQIKLEDLLQKQYDNQTIFTLFNDTVKFNVNLLVYLINKKFFI</sequence>
<reference evidence="4 5" key="1">
    <citation type="journal article" date="2018" name="MBio">
        <title>Comparative Genomics Reveals the Core Gene Toolbox for the Fungus-Insect Symbiosis.</title>
        <authorList>
            <person name="Wang Y."/>
            <person name="Stata M."/>
            <person name="Wang W."/>
            <person name="Stajich J.E."/>
            <person name="White M.M."/>
            <person name="Moncalvo J.M."/>
        </authorList>
    </citation>
    <scope>NUCLEOTIDE SEQUENCE [LARGE SCALE GENOMIC DNA]</scope>
    <source>
        <strain evidence="4 5">AUS-77-4</strain>
    </source>
</reference>
<dbReference type="Gene3D" id="1.10.506.10">
    <property type="entry name" value="GTPase Activation - p120gap, domain 1"/>
    <property type="match status" value="1"/>
</dbReference>
<dbReference type="Pfam" id="PF00307">
    <property type="entry name" value="CH"/>
    <property type="match status" value="1"/>
</dbReference>
<dbReference type="PROSITE" id="PS50096">
    <property type="entry name" value="IQ"/>
    <property type="match status" value="5"/>
</dbReference>
<dbReference type="SMART" id="SM00323">
    <property type="entry name" value="RasGAP"/>
    <property type="match status" value="1"/>
</dbReference>
<dbReference type="InterPro" id="IPR001936">
    <property type="entry name" value="RasGAP_dom"/>
</dbReference>
<dbReference type="InterPro" id="IPR001715">
    <property type="entry name" value="CH_dom"/>
</dbReference>
<dbReference type="GO" id="GO:0110085">
    <property type="term" value="C:mitotic actomyosin contractile ring"/>
    <property type="evidence" value="ECO:0007669"/>
    <property type="project" value="TreeGrafter"/>
</dbReference>
<feature type="region of interest" description="Disordered" evidence="1">
    <location>
        <begin position="334"/>
        <end position="371"/>
    </location>
</feature>
<comment type="caution">
    <text evidence="4">The sequence shown here is derived from an EMBL/GenBank/DDBJ whole genome shotgun (WGS) entry which is preliminary data.</text>
</comment>
<proteinExistence type="predicted"/>
<evidence type="ECO:0000259" key="3">
    <source>
        <dbReference type="PROSITE" id="PS50021"/>
    </source>
</evidence>
<dbReference type="PROSITE" id="PS50021">
    <property type="entry name" value="CH"/>
    <property type="match status" value="1"/>
</dbReference>
<feature type="domain" description="Ras-GAP" evidence="2">
    <location>
        <begin position="848"/>
        <end position="1063"/>
    </location>
</feature>
<keyword evidence="5" id="KW-1185">Reference proteome</keyword>
<accession>A0A2T9YZM9</accession>